<keyword evidence="2" id="KW-1185">Reference proteome</keyword>
<gene>
    <name evidence="1" type="ORF">GRFL_0089</name>
</gene>
<proteinExistence type="predicted"/>
<dbReference type="EMBL" id="CP016359">
    <property type="protein sequence ID" value="APU66813.1"/>
    <property type="molecule type" value="Genomic_DNA"/>
</dbReference>
<evidence type="ECO:0000313" key="2">
    <source>
        <dbReference type="Proteomes" id="UP000186230"/>
    </source>
</evidence>
<dbReference type="STRING" id="1229726.GRFL_0089"/>
<evidence type="ECO:0000313" key="1">
    <source>
        <dbReference type="EMBL" id="APU66813.1"/>
    </source>
</evidence>
<dbReference type="AlphaFoldDB" id="A0A1L7I0T9"/>
<name>A0A1L7I0T9_9FLAO</name>
<dbReference type="InterPro" id="IPR038578">
    <property type="entry name" value="GT29-like_sf"/>
</dbReference>
<protein>
    <submittedName>
        <fullName evidence="1">Uncharacterized protein</fullName>
    </submittedName>
</protein>
<dbReference type="Gene3D" id="3.90.1480.20">
    <property type="entry name" value="Glycosyl transferase family 29"/>
    <property type="match status" value="1"/>
</dbReference>
<accession>A0A1L7I0T9</accession>
<organism evidence="1 2">
    <name type="scientific">Christiangramia flava JLT2011</name>
    <dbReference type="NCBI Taxonomy" id="1229726"/>
    <lineage>
        <taxon>Bacteria</taxon>
        <taxon>Pseudomonadati</taxon>
        <taxon>Bacteroidota</taxon>
        <taxon>Flavobacteriia</taxon>
        <taxon>Flavobacteriales</taxon>
        <taxon>Flavobacteriaceae</taxon>
        <taxon>Christiangramia</taxon>
    </lineage>
</organism>
<sequence length="232" mass="27050">MLSFTKIFRSKSILKDKRIAIIGAANSAFDEENGNYIDDFDYVIRLNKAPYSLTENKSKFIGTKMDILIHSFYENNDSGGGVIDFNLYKKLGLRYLINPHNNFNGLKTHLNYFKRNFYTESTYLLSKKEYKNLIRGFGKKIPTVGYIGLYIALNSGAKEVFITGFTFFRTPYAQDYRDHLIDMKANQKHIYKQGLHDPELELKKFIQQIKKVKADRKIIMDKALQNILKKEL</sequence>
<reference evidence="1 2" key="1">
    <citation type="submission" date="2016-07" db="EMBL/GenBank/DDBJ databases">
        <title>Multi-omics approach to identify versatile polysaccharide utilization systems of a marine flavobacterium Gramella flava.</title>
        <authorList>
            <person name="Tang K."/>
        </authorList>
    </citation>
    <scope>NUCLEOTIDE SEQUENCE [LARGE SCALE GENOMIC DNA]</scope>
    <source>
        <strain evidence="1 2">JLT2011</strain>
    </source>
</reference>
<dbReference type="Proteomes" id="UP000186230">
    <property type="component" value="Chromosome"/>
</dbReference>
<dbReference type="KEGG" id="gfl:GRFL_0089"/>